<protein>
    <submittedName>
        <fullName evidence="1">Uncharacterized protein</fullName>
    </submittedName>
</protein>
<proteinExistence type="predicted"/>
<accession>A0A9D4BGR4</accession>
<dbReference type="EMBL" id="JAIWYP010000016">
    <property type="protein sequence ID" value="KAH3694239.1"/>
    <property type="molecule type" value="Genomic_DNA"/>
</dbReference>
<gene>
    <name evidence="1" type="ORF">DPMN_081679</name>
</gene>
<keyword evidence="2" id="KW-1185">Reference proteome</keyword>
<name>A0A9D4BGR4_DREPO</name>
<dbReference type="Proteomes" id="UP000828390">
    <property type="component" value="Unassembled WGS sequence"/>
</dbReference>
<sequence length="127" mass="14099">MLDAELMTELITPPRVENCASGICRILDDDMSGKKRFPTPFTDDQSRFNLPNNGTGTLTVNIVVERVTTSGAQRMLKMTLCVIHRLDRWLEDWGGCIACLSYNIVCSTFISPATLQNHLGGPEQPID</sequence>
<organism evidence="1 2">
    <name type="scientific">Dreissena polymorpha</name>
    <name type="common">Zebra mussel</name>
    <name type="synonym">Mytilus polymorpha</name>
    <dbReference type="NCBI Taxonomy" id="45954"/>
    <lineage>
        <taxon>Eukaryota</taxon>
        <taxon>Metazoa</taxon>
        <taxon>Spiralia</taxon>
        <taxon>Lophotrochozoa</taxon>
        <taxon>Mollusca</taxon>
        <taxon>Bivalvia</taxon>
        <taxon>Autobranchia</taxon>
        <taxon>Heteroconchia</taxon>
        <taxon>Euheterodonta</taxon>
        <taxon>Imparidentia</taxon>
        <taxon>Neoheterodontei</taxon>
        <taxon>Myida</taxon>
        <taxon>Dreissenoidea</taxon>
        <taxon>Dreissenidae</taxon>
        <taxon>Dreissena</taxon>
    </lineage>
</organism>
<comment type="caution">
    <text evidence="1">The sequence shown here is derived from an EMBL/GenBank/DDBJ whole genome shotgun (WGS) entry which is preliminary data.</text>
</comment>
<evidence type="ECO:0000313" key="2">
    <source>
        <dbReference type="Proteomes" id="UP000828390"/>
    </source>
</evidence>
<evidence type="ECO:0000313" key="1">
    <source>
        <dbReference type="EMBL" id="KAH3694239.1"/>
    </source>
</evidence>
<dbReference type="AlphaFoldDB" id="A0A9D4BGR4"/>
<reference evidence="1" key="2">
    <citation type="submission" date="2020-11" db="EMBL/GenBank/DDBJ databases">
        <authorList>
            <person name="McCartney M.A."/>
            <person name="Auch B."/>
            <person name="Kono T."/>
            <person name="Mallez S."/>
            <person name="Becker A."/>
            <person name="Gohl D.M."/>
            <person name="Silverstein K.A.T."/>
            <person name="Koren S."/>
            <person name="Bechman K.B."/>
            <person name="Herman A."/>
            <person name="Abrahante J.E."/>
            <person name="Garbe J."/>
        </authorList>
    </citation>
    <scope>NUCLEOTIDE SEQUENCE</scope>
    <source>
        <strain evidence="1">Duluth1</strain>
        <tissue evidence="1">Whole animal</tissue>
    </source>
</reference>
<reference evidence="1" key="1">
    <citation type="journal article" date="2019" name="bioRxiv">
        <title>The Genome of the Zebra Mussel, Dreissena polymorpha: A Resource for Invasive Species Research.</title>
        <authorList>
            <person name="McCartney M.A."/>
            <person name="Auch B."/>
            <person name="Kono T."/>
            <person name="Mallez S."/>
            <person name="Zhang Y."/>
            <person name="Obille A."/>
            <person name="Becker A."/>
            <person name="Abrahante J.E."/>
            <person name="Garbe J."/>
            <person name="Badalamenti J.P."/>
            <person name="Herman A."/>
            <person name="Mangelson H."/>
            <person name="Liachko I."/>
            <person name="Sullivan S."/>
            <person name="Sone E.D."/>
            <person name="Koren S."/>
            <person name="Silverstein K.A.T."/>
            <person name="Beckman K.B."/>
            <person name="Gohl D.M."/>
        </authorList>
    </citation>
    <scope>NUCLEOTIDE SEQUENCE</scope>
    <source>
        <strain evidence="1">Duluth1</strain>
        <tissue evidence="1">Whole animal</tissue>
    </source>
</reference>